<sequence length="1218" mass="145185">MISNYYIPRKLLEKEKYYEFEKYLLLKESPHDLYSLIIKGTRRIILLGDAGYGKSTELKIVTSRLIEERNPDFIPIFIELNTYTNEDIEDYVKSKIGENSETLLNYDKSKLVFLFDEFDQVIDKQIATRKIKNFIEKYNESTFVIACRTNFYSGQFEDFKNIFVLSPFSRDNIKKYTKRLLNDKSDWFLKELKKYSLFDLAKNPFFLNHLVRIYQKDRKIPQSQIDIFSKIIVLSLKADEDKLDKHDLKQTYPASEIEKDLMYMALIMETLQKNFVSIGEFKQIISDDKKRQIILELSLIKKSFFKDGDVYQFQHNNFQEYLAAKMIADESLDTVLDFISFVVERNLLWLEKSIDLLKYFEIKPLGIKIEKVALALVNYLKYRRINRINPSWINTVAFLCQLRRRTDLFKYLKENEPELTLKFEVSRVDESKREKLFKSIFEKYTKRKIWLDSDKIDNDEMANFAKTRKIYDYLMNFARSKEHFLYRYNAIQILGRMKGLEDEQLRNLLIGYAKDEAENPNVRHISLYALAWLGMADSKTIESLKHLKDSGDEIVLSGFYYLIKQSALTNRYVDILLSGIQRAEKSVLLDVRWNLMQGIEKVKSIDGIRKIIKYFIKNPEGLQEFHIERSIGKIIDNMIKAYEADSSIYNDVKELAKIMNKSYREVFTSKIQTFFQRTQTTFRFFKEIYEEGIEKNYSLLASIADEQCINFLIEEYFKGILSDKNIQIFINFLSSRNREDFDHFLSIINQKTGKFLPPPPRDYQKEQKEKLQRKIQIIFNKEEFLKEIEHIFNGECKRELSYEDIENIFFKRWDKQRYNEFVVKKLKNLFTQDKSKKWTLNCLKEEINKWNYEWFTVRHIFDLLHRGTDLELSEEQKNFIKDFCLRNLKKVNFREALKPKEKGATTCPLAIMLWYFLRKFDLNYPEDVLLDMLSFDWIENGFVGIDYLEKCLPPEKIKRRILENLSKGIKVDQVLKNHINFCKKHHLEEAKEQLYQIIEDPKNEIENRLLALETIAELTNSTIFLERLLNTNELKLFVEVAKILMSQNNKKCKEKLIRTLSSANEDFALESAKLLIKEQNLKAIQFYADYIKRTRKFDVHLHDKNPLQEIKTIKALPVLFDLLKFSYKYKKQIQQDEFYSLDYAIIDILKTIALQNFSNFNKVTKELQKFIKKHESQLEGVNFLNAVCDNIEKAFLASYRPRLTVEDAKKKIKKLLQV</sequence>
<dbReference type="SUPFAM" id="SSF52540">
    <property type="entry name" value="P-loop containing nucleoside triphosphate hydrolases"/>
    <property type="match status" value="1"/>
</dbReference>
<feature type="domain" description="NACHT" evidence="1">
    <location>
        <begin position="42"/>
        <end position="183"/>
    </location>
</feature>
<name>A0A7C1ZEF0_DESA2</name>
<dbReference type="EMBL" id="DRIH01000084">
    <property type="protein sequence ID" value="HEC67690.1"/>
    <property type="molecule type" value="Genomic_DNA"/>
</dbReference>
<dbReference type="SUPFAM" id="SSF48371">
    <property type="entry name" value="ARM repeat"/>
    <property type="match status" value="1"/>
</dbReference>
<dbReference type="Gene3D" id="3.40.50.300">
    <property type="entry name" value="P-loop containing nucleotide triphosphate hydrolases"/>
    <property type="match status" value="1"/>
</dbReference>
<dbReference type="AlphaFoldDB" id="A0A7C1ZEF0"/>
<gene>
    <name evidence="2" type="ORF">ENI35_02595</name>
</gene>
<proteinExistence type="predicted"/>
<accession>A0A7C1ZEF0</accession>
<dbReference type="InterPro" id="IPR007111">
    <property type="entry name" value="NACHT_NTPase"/>
</dbReference>
<organism evidence="2">
    <name type="scientific">Desulfofervidus auxilii</name>
    <dbReference type="NCBI Taxonomy" id="1621989"/>
    <lineage>
        <taxon>Bacteria</taxon>
        <taxon>Pseudomonadati</taxon>
        <taxon>Thermodesulfobacteriota</taxon>
        <taxon>Candidatus Desulfofervidia</taxon>
        <taxon>Candidatus Desulfofervidales</taxon>
        <taxon>Candidatus Desulfofervidaceae</taxon>
        <taxon>Candidatus Desulfofervidus</taxon>
    </lineage>
</organism>
<dbReference type="Pfam" id="PF13646">
    <property type="entry name" value="HEAT_2"/>
    <property type="match status" value="1"/>
</dbReference>
<reference evidence="2" key="1">
    <citation type="journal article" date="2020" name="mSystems">
        <title>Genome- and Community-Level Interaction Insights into Carbon Utilization and Element Cycling Functions of Hydrothermarchaeota in Hydrothermal Sediment.</title>
        <authorList>
            <person name="Zhou Z."/>
            <person name="Liu Y."/>
            <person name="Xu W."/>
            <person name="Pan J."/>
            <person name="Luo Z.H."/>
            <person name="Li M."/>
        </authorList>
    </citation>
    <scope>NUCLEOTIDE SEQUENCE [LARGE SCALE GENOMIC DNA]</scope>
    <source>
        <strain evidence="2">HyVt-389</strain>
    </source>
</reference>
<dbReference type="InterPro" id="IPR016024">
    <property type="entry name" value="ARM-type_fold"/>
</dbReference>
<evidence type="ECO:0000313" key="2">
    <source>
        <dbReference type="EMBL" id="HEC67690.1"/>
    </source>
</evidence>
<dbReference type="InterPro" id="IPR027417">
    <property type="entry name" value="P-loop_NTPase"/>
</dbReference>
<evidence type="ECO:0000259" key="1">
    <source>
        <dbReference type="Pfam" id="PF05729"/>
    </source>
</evidence>
<dbReference type="Pfam" id="PF05729">
    <property type="entry name" value="NACHT"/>
    <property type="match status" value="1"/>
</dbReference>
<protein>
    <submittedName>
        <fullName evidence="2">NACHT domain-containing protein</fullName>
    </submittedName>
</protein>
<dbReference type="Proteomes" id="UP000885738">
    <property type="component" value="Unassembled WGS sequence"/>
</dbReference>
<comment type="caution">
    <text evidence="2">The sequence shown here is derived from an EMBL/GenBank/DDBJ whole genome shotgun (WGS) entry which is preliminary data.</text>
</comment>